<keyword evidence="5" id="KW-0479">Metal-binding</keyword>
<dbReference type="EC" id="2.3.2.31" evidence="3"/>
<feature type="transmembrane region" description="Helical" evidence="11">
    <location>
        <begin position="252"/>
        <end position="271"/>
    </location>
</feature>
<dbReference type="PROSITE" id="PS51873">
    <property type="entry name" value="TRIAD"/>
    <property type="match status" value="1"/>
</dbReference>
<sequence>MEIVESPPGKVAPPPKPAAQPLELQPPAQTFTCKVCIEPTDFTATQQTVKIRNKNCGPHQICDDCMIKYIQAKLDDNVSRIPCPDLNSPEFLDPNDYRVLVGPMAFLRWSDALCESTLVGTERIYCLHCQDLIVNECGGTVKKAKCPNCKKFFCFKCKIPWHAGFRCEESGELRDGNDRAFGVLAERKNWKRCPGCLHFVELVAGCRIVKCRCGARFCYGCGRDWNLGCQCDRIPAVEQNQGSNFRRNARECLVVSVIILLLASTTVTILGSA</sequence>
<evidence type="ECO:0000256" key="11">
    <source>
        <dbReference type="SAM" id="Phobius"/>
    </source>
</evidence>
<evidence type="ECO:0000256" key="10">
    <source>
        <dbReference type="SAM" id="MobiDB-lite"/>
    </source>
</evidence>
<dbReference type="Gene3D" id="3.30.40.10">
    <property type="entry name" value="Zinc/RING finger domain, C3HC4 (zinc finger)"/>
    <property type="match status" value="1"/>
</dbReference>
<evidence type="ECO:0000256" key="2">
    <source>
        <dbReference type="ARBA" id="ARBA00001947"/>
    </source>
</evidence>
<dbReference type="Pfam" id="PF01485">
    <property type="entry name" value="IBR"/>
    <property type="match status" value="2"/>
</dbReference>
<keyword evidence="8" id="KW-0833">Ubl conjugation pathway</keyword>
<proteinExistence type="predicted"/>
<evidence type="ECO:0000256" key="9">
    <source>
        <dbReference type="ARBA" id="ARBA00022833"/>
    </source>
</evidence>
<evidence type="ECO:0000256" key="7">
    <source>
        <dbReference type="ARBA" id="ARBA00022771"/>
    </source>
</evidence>
<evidence type="ECO:0000256" key="4">
    <source>
        <dbReference type="ARBA" id="ARBA00022679"/>
    </source>
</evidence>
<dbReference type="InterPro" id="IPR013083">
    <property type="entry name" value="Znf_RING/FYVE/PHD"/>
</dbReference>
<dbReference type="InterPro" id="IPR044066">
    <property type="entry name" value="TRIAD_supradom"/>
</dbReference>
<protein>
    <recommendedName>
        <fullName evidence="3">RBR-type E3 ubiquitin transferase</fullName>
        <ecNumber evidence="3">2.3.2.31</ecNumber>
    </recommendedName>
</protein>
<evidence type="ECO:0000256" key="8">
    <source>
        <dbReference type="ARBA" id="ARBA00022786"/>
    </source>
</evidence>
<dbReference type="GO" id="GO:0008270">
    <property type="term" value="F:zinc ion binding"/>
    <property type="evidence" value="ECO:0007669"/>
    <property type="project" value="UniProtKB-KW"/>
</dbReference>
<dbReference type="SMART" id="SM00647">
    <property type="entry name" value="IBR"/>
    <property type="match status" value="2"/>
</dbReference>
<keyword evidence="11" id="KW-0812">Transmembrane</keyword>
<accession>A0AAV1E7S2</accession>
<dbReference type="PANTHER" id="PTHR11685">
    <property type="entry name" value="RBR FAMILY RING FINGER AND IBR DOMAIN-CONTAINING"/>
    <property type="match status" value="1"/>
</dbReference>
<dbReference type="InterPro" id="IPR002867">
    <property type="entry name" value="IBR_dom"/>
</dbReference>
<evidence type="ECO:0000256" key="1">
    <source>
        <dbReference type="ARBA" id="ARBA00001798"/>
    </source>
</evidence>
<evidence type="ECO:0000256" key="5">
    <source>
        <dbReference type="ARBA" id="ARBA00022723"/>
    </source>
</evidence>
<evidence type="ECO:0000313" key="13">
    <source>
        <dbReference type="EMBL" id="CAI9115719.1"/>
    </source>
</evidence>
<evidence type="ECO:0000256" key="6">
    <source>
        <dbReference type="ARBA" id="ARBA00022737"/>
    </source>
</evidence>
<dbReference type="Proteomes" id="UP001161247">
    <property type="component" value="Chromosome 8"/>
</dbReference>
<name>A0AAV1E7S2_OLDCO</name>
<evidence type="ECO:0000313" key="14">
    <source>
        <dbReference type="Proteomes" id="UP001161247"/>
    </source>
</evidence>
<dbReference type="CDD" id="cd22584">
    <property type="entry name" value="Rcat_RBR_unk"/>
    <property type="match status" value="1"/>
</dbReference>
<feature type="region of interest" description="Disordered" evidence="10">
    <location>
        <begin position="1"/>
        <end position="23"/>
    </location>
</feature>
<gene>
    <name evidence="13" type="ORF">OLC1_LOCUS22188</name>
</gene>
<comment type="catalytic activity">
    <reaction evidence="1">
        <text>[E2 ubiquitin-conjugating enzyme]-S-ubiquitinyl-L-cysteine + [acceptor protein]-L-lysine = [E2 ubiquitin-conjugating enzyme]-L-cysteine + [acceptor protein]-N(6)-ubiquitinyl-L-lysine.</text>
        <dbReference type="EC" id="2.3.2.31"/>
    </reaction>
</comment>
<dbReference type="GO" id="GO:0016567">
    <property type="term" value="P:protein ubiquitination"/>
    <property type="evidence" value="ECO:0007669"/>
    <property type="project" value="InterPro"/>
</dbReference>
<evidence type="ECO:0000259" key="12">
    <source>
        <dbReference type="PROSITE" id="PS51873"/>
    </source>
</evidence>
<dbReference type="AlphaFoldDB" id="A0AAV1E7S2"/>
<dbReference type="SUPFAM" id="SSF57850">
    <property type="entry name" value="RING/U-box"/>
    <property type="match status" value="3"/>
</dbReference>
<keyword evidence="11" id="KW-0472">Membrane</keyword>
<comment type="cofactor">
    <cofactor evidence="2">
        <name>Zn(2+)</name>
        <dbReference type="ChEBI" id="CHEBI:29105"/>
    </cofactor>
</comment>
<keyword evidence="9" id="KW-0862">Zinc</keyword>
<dbReference type="Gene3D" id="1.20.120.1750">
    <property type="match status" value="1"/>
</dbReference>
<keyword evidence="14" id="KW-1185">Reference proteome</keyword>
<organism evidence="13 14">
    <name type="scientific">Oldenlandia corymbosa var. corymbosa</name>
    <dbReference type="NCBI Taxonomy" id="529605"/>
    <lineage>
        <taxon>Eukaryota</taxon>
        <taxon>Viridiplantae</taxon>
        <taxon>Streptophyta</taxon>
        <taxon>Embryophyta</taxon>
        <taxon>Tracheophyta</taxon>
        <taxon>Spermatophyta</taxon>
        <taxon>Magnoliopsida</taxon>
        <taxon>eudicotyledons</taxon>
        <taxon>Gunneridae</taxon>
        <taxon>Pentapetalae</taxon>
        <taxon>asterids</taxon>
        <taxon>lamiids</taxon>
        <taxon>Gentianales</taxon>
        <taxon>Rubiaceae</taxon>
        <taxon>Rubioideae</taxon>
        <taxon>Spermacoceae</taxon>
        <taxon>Hedyotis-Oldenlandia complex</taxon>
        <taxon>Oldenlandia</taxon>
    </lineage>
</organism>
<keyword evidence="6" id="KW-0677">Repeat</keyword>
<keyword evidence="7" id="KW-0863">Zinc-finger</keyword>
<keyword evidence="4" id="KW-0808">Transferase</keyword>
<dbReference type="GO" id="GO:0061630">
    <property type="term" value="F:ubiquitin protein ligase activity"/>
    <property type="evidence" value="ECO:0007669"/>
    <property type="project" value="UniProtKB-EC"/>
</dbReference>
<evidence type="ECO:0000256" key="3">
    <source>
        <dbReference type="ARBA" id="ARBA00012251"/>
    </source>
</evidence>
<dbReference type="InterPro" id="IPR031127">
    <property type="entry name" value="E3_UB_ligase_RBR"/>
</dbReference>
<dbReference type="EMBL" id="OX459125">
    <property type="protein sequence ID" value="CAI9115719.1"/>
    <property type="molecule type" value="Genomic_DNA"/>
</dbReference>
<feature type="domain" description="RING-type" evidence="12">
    <location>
        <begin position="29"/>
        <end position="247"/>
    </location>
</feature>
<keyword evidence="11" id="KW-1133">Transmembrane helix</keyword>
<reference evidence="13" key="1">
    <citation type="submission" date="2023-03" db="EMBL/GenBank/DDBJ databases">
        <authorList>
            <person name="Julca I."/>
        </authorList>
    </citation>
    <scope>NUCLEOTIDE SEQUENCE</scope>
</reference>